<evidence type="ECO:0000259" key="12">
    <source>
        <dbReference type="SMART" id="SM00978"/>
    </source>
</evidence>
<evidence type="ECO:0000256" key="1">
    <source>
        <dbReference type="ARBA" id="ARBA00004141"/>
    </source>
</evidence>
<sequence length="808" mass="93525">MGFVLLCTTHFMRLYCFEIDYRRFYYCLLMKQYQQENARRGPLNGLGLECEINEPPMAKVGTRKWRYHQGRNQFWCDGRIIMARQSSIFLFTLMVITGTMGLFFVFDAPYLFWNVSPALPIVAGILLCLVLVNLFKTSFSDPGILPKATNLEAIEADRQCIAESNMPEAVRPPPRTKAVRINGQLIKLKYCFTCRLFRPPRPWVGNCVGKRNYRHFYFFIVSLTVLTLFVFACVCLHLVILSQRENAFLGAVRQSPISLIIALVCFFSIWSIFGLSGFHTYLLLTNQTTNEDIKGTFNSKRFPHIQNPYNTGSVFSNCFRTLCAPEPPSLIDRRGIVESEPTVIVRNYGATDGLERQSYELVLGKVMKQIIRPCRILWNLQQQRNMLMLTSDISVIRTIALSTSYASLERSFKSVRYFSQQGQHQSKPRNFLKNLLDNIREEFEKNKELQENRRQLDERLRSLNDSEALKEARRKFELIEKETLKSSQVIQNKINDVRNHISQMIVEVQKTEAGKKLSLAAEEVLKQAKVAAEMIEKAAEQVGDNQLYQSVSSSVKVIKDEVDNIVDVHMYTRPDQLKMRSASSSTYTDRVIEANPNATGMELHKESKWYAGWKAFSENNAYYNKILDWKMRLDESDNLALRLVRGGHSEISEVLSEIQKVDPNFEKNEWLRFCEKEIIPNVLEAFIRGDLKILKDWCYERAYNILSATVNEYKKINFNTTDSRIIDINRVEMVTGKMMEHGPVIIITFQAYMVNIVRNMEGKVVEGDPNSPVRVHHVWVMCRDMEEYNPRVAWKVLEVHMQKGSLTL</sequence>
<evidence type="ECO:0000256" key="9">
    <source>
        <dbReference type="ARBA" id="ARBA00023136"/>
    </source>
</evidence>
<dbReference type="WBParaSite" id="BPAG_0001289101-mRNA-1">
    <property type="protein sequence ID" value="BPAG_0001289101-mRNA-1"/>
    <property type="gene ID" value="BPAG_0001289101"/>
</dbReference>
<keyword evidence="8" id="KW-0496">Mitochondrion</keyword>
<evidence type="ECO:0000256" key="8">
    <source>
        <dbReference type="ARBA" id="ARBA00023128"/>
    </source>
</evidence>
<keyword evidence="9 10" id="KW-0472">Membrane</keyword>
<comment type="domain">
    <text evidence="10">The DHHC domain is required for palmitoyltransferase activity.</text>
</comment>
<protein>
    <recommendedName>
        <fullName evidence="10">Palmitoyltransferase</fullName>
        <ecNumber evidence="10">2.3.1.225</ecNumber>
    </recommendedName>
</protein>
<reference evidence="13 14" key="2">
    <citation type="submission" date="2018-11" db="EMBL/GenBank/DDBJ databases">
        <authorList>
            <consortium name="Pathogen Informatics"/>
        </authorList>
    </citation>
    <scope>NUCLEOTIDE SEQUENCE [LARGE SCALE GENOMIC DNA]</scope>
</reference>
<feature type="transmembrane region" description="Helical" evidence="10">
    <location>
        <begin position="88"/>
        <end position="106"/>
    </location>
</feature>
<dbReference type="InterPro" id="IPR039544">
    <property type="entry name" value="Tim44-like"/>
</dbReference>
<dbReference type="InterPro" id="IPR032710">
    <property type="entry name" value="NTF2-like_dom_sf"/>
</dbReference>
<dbReference type="Pfam" id="PF01529">
    <property type="entry name" value="DHHC"/>
    <property type="match status" value="1"/>
</dbReference>
<dbReference type="PROSITE" id="PS50216">
    <property type="entry name" value="DHHC"/>
    <property type="match status" value="1"/>
</dbReference>
<dbReference type="Proteomes" id="UP000278627">
    <property type="component" value="Unassembled WGS sequence"/>
</dbReference>
<name>A0A158PSE1_BRUPA</name>
<evidence type="ECO:0000256" key="6">
    <source>
        <dbReference type="ARBA" id="ARBA00022946"/>
    </source>
</evidence>
<dbReference type="Gene3D" id="3.10.450.240">
    <property type="match status" value="1"/>
</dbReference>
<dbReference type="PANTHER" id="PTHR10721">
    <property type="entry name" value="MITOCHONDRIAL IMPORT INNER MEMBRANE TRANSLOCASE SUBUNIT TIM44"/>
    <property type="match status" value="1"/>
</dbReference>
<feature type="transmembrane region" description="Helical" evidence="10">
    <location>
        <begin position="118"/>
        <end position="135"/>
    </location>
</feature>
<keyword evidence="4 10" id="KW-0812">Transmembrane</keyword>
<dbReference type="GO" id="GO:0051087">
    <property type="term" value="F:protein-folding chaperone binding"/>
    <property type="evidence" value="ECO:0007669"/>
    <property type="project" value="TreeGrafter"/>
</dbReference>
<gene>
    <name evidence="13" type="ORF">BPAG_LOCUS12819</name>
</gene>
<keyword evidence="6" id="KW-0809">Transit peptide</keyword>
<evidence type="ECO:0000256" key="4">
    <source>
        <dbReference type="ARBA" id="ARBA00022692"/>
    </source>
</evidence>
<dbReference type="STRING" id="6280.A0A158PSE1"/>
<reference evidence="15" key="1">
    <citation type="submission" date="2016-04" db="UniProtKB">
        <authorList>
            <consortium name="WormBaseParasite"/>
        </authorList>
    </citation>
    <scope>IDENTIFICATION</scope>
</reference>
<keyword evidence="10" id="KW-0808">Transferase</keyword>
<evidence type="ECO:0000256" key="3">
    <source>
        <dbReference type="ARBA" id="ARBA00009597"/>
    </source>
</evidence>
<feature type="coiled-coil region" evidence="11">
    <location>
        <begin position="429"/>
        <end position="466"/>
    </location>
</feature>
<dbReference type="Pfam" id="PF04280">
    <property type="entry name" value="Tim44"/>
    <property type="match status" value="1"/>
</dbReference>
<comment type="catalytic activity">
    <reaction evidence="10">
        <text>L-cysteinyl-[protein] + hexadecanoyl-CoA = S-hexadecanoyl-L-cysteinyl-[protein] + CoA</text>
        <dbReference type="Rhea" id="RHEA:36683"/>
        <dbReference type="Rhea" id="RHEA-COMP:10131"/>
        <dbReference type="Rhea" id="RHEA-COMP:11032"/>
        <dbReference type="ChEBI" id="CHEBI:29950"/>
        <dbReference type="ChEBI" id="CHEBI:57287"/>
        <dbReference type="ChEBI" id="CHEBI:57379"/>
        <dbReference type="ChEBI" id="CHEBI:74151"/>
        <dbReference type="EC" id="2.3.1.225"/>
    </reaction>
</comment>
<accession>A0A158PSE1</accession>
<comment type="similarity">
    <text evidence="3">Belongs to the Tim44 family.</text>
</comment>
<keyword evidence="14" id="KW-1185">Reference proteome</keyword>
<evidence type="ECO:0000313" key="14">
    <source>
        <dbReference type="Proteomes" id="UP000278627"/>
    </source>
</evidence>
<organism evidence="15">
    <name type="scientific">Brugia pahangi</name>
    <name type="common">Filarial nematode worm</name>
    <dbReference type="NCBI Taxonomy" id="6280"/>
    <lineage>
        <taxon>Eukaryota</taxon>
        <taxon>Metazoa</taxon>
        <taxon>Ecdysozoa</taxon>
        <taxon>Nematoda</taxon>
        <taxon>Chromadorea</taxon>
        <taxon>Rhabditida</taxon>
        <taxon>Spirurina</taxon>
        <taxon>Spiruromorpha</taxon>
        <taxon>Filarioidea</taxon>
        <taxon>Onchocercidae</taxon>
        <taxon>Brugia</taxon>
    </lineage>
</organism>
<evidence type="ECO:0000256" key="11">
    <source>
        <dbReference type="SAM" id="Coils"/>
    </source>
</evidence>
<feature type="domain" description="Tim44-like" evidence="12">
    <location>
        <begin position="651"/>
        <end position="801"/>
    </location>
</feature>
<dbReference type="PANTHER" id="PTHR10721:SF1">
    <property type="entry name" value="MITOCHONDRIAL IMPORT INNER MEMBRANE TRANSLOCASE SUBUNIT TIM44"/>
    <property type="match status" value="1"/>
</dbReference>
<evidence type="ECO:0000313" key="13">
    <source>
        <dbReference type="EMBL" id="VDN94005.1"/>
    </source>
</evidence>
<dbReference type="InterPro" id="IPR007379">
    <property type="entry name" value="Tim44-like_dom"/>
</dbReference>
<keyword evidence="10" id="KW-0012">Acyltransferase</keyword>
<evidence type="ECO:0000313" key="15">
    <source>
        <dbReference type="WBParaSite" id="BPAG_0001289101-mRNA-1"/>
    </source>
</evidence>
<dbReference type="GO" id="GO:0005743">
    <property type="term" value="C:mitochondrial inner membrane"/>
    <property type="evidence" value="ECO:0007669"/>
    <property type="project" value="UniProtKB-SubCell"/>
</dbReference>
<dbReference type="EC" id="2.3.1.225" evidence="10"/>
<evidence type="ECO:0000256" key="5">
    <source>
        <dbReference type="ARBA" id="ARBA00022792"/>
    </source>
</evidence>
<dbReference type="GO" id="GO:0030150">
    <property type="term" value="P:protein import into mitochondrial matrix"/>
    <property type="evidence" value="ECO:0007669"/>
    <property type="project" value="TreeGrafter"/>
</dbReference>
<evidence type="ECO:0000256" key="10">
    <source>
        <dbReference type="RuleBase" id="RU079119"/>
    </source>
</evidence>
<evidence type="ECO:0000256" key="7">
    <source>
        <dbReference type="ARBA" id="ARBA00022989"/>
    </source>
</evidence>
<dbReference type="AlphaFoldDB" id="A0A158PSE1"/>
<keyword evidence="5" id="KW-0999">Mitochondrion inner membrane</keyword>
<proteinExistence type="inferred from homology"/>
<evidence type="ECO:0000256" key="2">
    <source>
        <dbReference type="ARBA" id="ARBA00004273"/>
    </source>
</evidence>
<feature type="transmembrane region" description="Helical" evidence="10">
    <location>
        <begin position="260"/>
        <end position="284"/>
    </location>
</feature>
<dbReference type="GO" id="GO:0019706">
    <property type="term" value="F:protein-cysteine S-palmitoyltransferase activity"/>
    <property type="evidence" value="ECO:0007669"/>
    <property type="project" value="UniProtKB-EC"/>
</dbReference>
<keyword evidence="7 10" id="KW-1133">Transmembrane helix</keyword>
<comment type="similarity">
    <text evidence="10">Belongs to the DHHC palmitoyltransferase family.</text>
</comment>
<comment type="subcellular location">
    <subcellularLocation>
        <location evidence="1">Membrane</location>
        <topology evidence="1">Multi-pass membrane protein</topology>
    </subcellularLocation>
    <subcellularLocation>
        <location evidence="2">Mitochondrion inner membrane</location>
    </subcellularLocation>
</comment>
<dbReference type="InterPro" id="IPR001594">
    <property type="entry name" value="Palmitoyltrfase_DHHC"/>
</dbReference>
<keyword evidence="11" id="KW-0175">Coiled coil</keyword>
<feature type="transmembrane region" description="Helical" evidence="10">
    <location>
        <begin position="216"/>
        <end position="240"/>
    </location>
</feature>
<dbReference type="EMBL" id="UZAD01013324">
    <property type="protein sequence ID" value="VDN94005.1"/>
    <property type="molecule type" value="Genomic_DNA"/>
</dbReference>
<dbReference type="SUPFAM" id="SSF54427">
    <property type="entry name" value="NTF2-like"/>
    <property type="match status" value="1"/>
</dbReference>
<dbReference type="SMART" id="SM00978">
    <property type="entry name" value="Tim44"/>
    <property type="match status" value="1"/>
</dbReference>